<dbReference type="GO" id="GO:0008270">
    <property type="term" value="F:zinc ion binding"/>
    <property type="evidence" value="ECO:0007669"/>
    <property type="project" value="UniProtKB-KW"/>
</dbReference>
<dbReference type="PANTHER" id="PTHR33304">
    <property type="match status" value="1"/>
</dbReference>
<evidence type="ECO:0000256" key="7">
    <source>
        <dbReference type="SAM" id="MobiDB-lite"/>
    </source>
</evidence>
<dbReference type="Gene3D" id="3.30.40.10">
    <property type="entry name" value="Zinc/RING finger domain, C3HC4 (zinc finger)"/>
    <property type="match status" value="1"/>
</dbReference>
<dbReference type="SMART" id="SM00249">
    <property type="entry name" value="PHD"/>
    <property type="match status" value="1"/>
</dbReference>
<keyword evidence="1" id="KW-0479">Metal-binding</keyword>
<proteinExistence type="predicted"/>
<feature type="compositionally biased region" description="Low complexity" evidence="7">
    <location>
        <begin position="679"/>
        <end position="690"/>
    </location>
</feature>
<dbReference type="InterPro" id="IPR013083">
    <property type="entry name" value="Znf_RING/FYVE/PHD"/>
</dbReference>
<evidence type="ECO:0000256" key="3">
    <source>
        <dbReference type="ARBA" id="ARBA00022833"/>
    </source>
</evidence>
<evidence type="ECO:0000256" key="4">
    <source>
        <dbReference type="ARBA" id="ARBA00023015"/>
    </source>
</evidence>
<dbReference type="InterPro" id="IPR049914">
    <property type="entry name" value="PHD1-3/5-6"/>
</dbReference>
<dbReference type="InterPro" id="IPR011011">
    <property type="entry name" value="Znf_FYVE_PHD"/>
</dbReference>
<evidence type="ECO:0000256" key="2">
    <source>
        <dbReference type="ARBA" id="ARBA00022771"/>
    </source>
</evidence>
<feature type="region of interest" description="Disordered" evidence="7">
    <location>
        <begin position="669"/>
        <end position="695"/>
    </location>
</feature>
<dbReference type="EMBL" id="JAIWQS010000006">
    <property type="protein sequence ID" value="KAJ8761697.1"/>
    <property type="molecule type" value="Genomic_DNA"/>
</dbReference>
<feature type="domain" description="PHD-type" evidence="8">
    <location>
        <begin position="324"/>
        <end position="375"/>
    </location>
</feature>
<keyword evidence="4" id="KW-0805">Transcription regulation</keyword>
<dbReference type="GO" id="GO:0034244">
    <property type="term" value="P:negative regulation of transcription elongation by RNA polymerase II"/>
    <property type="evidence" value="ECO:0007669"/>
    <property type="project" value="InterPro"/>
</dbReference>
<organism evidence="9 10">
    <name type="scientific">Erythroxylum novogranatense</name>
    <dbReference type="NCBI Taxonomy" id="1862640"/>
    <lineage>
        <taxon>Eukaryota</taxon>
        <taxon>Viridiplantae</taxon>
        <taxon>Streptophyta</taxon>
        <taxon>Embryophyta</taxon>
        <taxon>Tracheophyta</taxon>
        <taxon>Spermatophyta</taxon>
        <taxon>Magnoliopsida</taxon>
        <taxon>eudicotyledons</taxon>
        <taxon>Gunneridae</taxon>
        <taxon>Pentapetalae</taxon>
        <taxon>rosids</taxon>
        <taxon>fabids</taxon>
        <taxon>Malpighiales</taxon>
        <taxon>Erythroxylaceae</taxon>
        <taxon>Erythroxylum</taxon>
    </lineage>
</organism>
<dbReference type="PROSITE" id="PS50016">
    <property type="entry name" value="ZF_PHD_2"/>
    <property type="match status" value="1"/>
</dbReference>
<keyword evidence="3" id="KW-0862">Zinc</keyword>
<protein>
    <recommendedName>
        <fullName evidence="8">PHD-type domain-containing protein</fullName>
    </recommendedName>
</protein>
<dbReference type="PANTHER" id="PTHR33304:SF9">
    <property type="entry name" value="RING_FYVE_PHD ZINC FINGER SUPERFAMILY PROTEIN"/>
    <property type="match status" value="1"/>
</dbReference>
<dbReference type="InterPro" id="IPR019787">
    <property type="entry name" value="Znf_PHD-finger"/>
</dbReference>
<evidence type="ECO:0000313" key="10">
    <source>
        <dbReference type="Proteomes" id="UP001159364"/>
    </source>
</evidence>
<comment type="caution">
    <text evidence="9">The sequence shown here is derived from an EMBL/GenBank/DDBJ whole genome shotgun (WGS) entry which is preliminary data.</text>
</comment>
<dbReference type="GO" id="GO:0140566">
    <property type="term" value="F:histone reader activity"/>
    <property type="evidence" value="ECO:0007669"/>
    <property type="project" value="InterPro"/>
</dbReference>
<dbReference type="SUPFAM" id="SSF57903">
    <property type="entry name" value="FYVE/PHD zinc finger"/>
    <property type="match status" value="1"/>
</dbReference>
<name>A0AAV8T4K5_9ROSI</name>
<keyword evidence="2 6" id="KW-0863">Zinc-finger</keyword>
<dbReference type="Proteomes" id="UP001159364">
    <property type="component" value="Linkage Group LG06"/>
</dbReference>
<keyword evidence="10" id="KW-1185">Reference proteome</keyword>
<dbReference type="InterPro" id="IPR001965">
    <property type="entry name" value="Znf_PHD"/>
</dbReference>
<evidence type="ECO:0000259" key="8">
    <source>
        <dbReference type="PROSITE" id="PS50016"/>
    </source>
</evidence>
<feature type="region of interest" description="Disordered" evidence="7">
    <location>
        <begin position="64"/>
        <end position="126"/>
    </location>
</feature>
<reference evidence="9 10" key="1">
    <citation type="submission" date="2021-09" db="EMBL/GenBank/DDBJ databases">
        <title>Genomic insights and catalytic innovation underlie evolution of tropane alkaloids biosynthesis.</title>
        <authorList>
            <person name="Wang Y.-J."/>
            <person name="Tian T."/>
            <person name="Huang J.-P."/>
            <person name="Huang S.-X."/>
        </authorList>
    </citation>
    <scope>NUCLEOTIDE SEQUENCE [LARGE SCALE GENOMIC DNA]</scope>
    <source>
        <strain evidence="9">KIB-2018</strain>
        <tissue evidence="9">Leaf</tissue>
    </source>
</reference>
<dbReference type="InterPro" id="IPR056280">
    <property type="entry name" value="AIPP2-like_SPOC"/>
</dbReference>
<feature type="compositionally biased region" description="Polar residues" evidence="7">
    <location>
        <begin position="607"/>
        <end position="618"/>
    </location>
</feature>
<sequence length="1481" mass="161857">MIPSQTEKRLVKHSMKRKIHSGAESGTCNVCSAPCSSCMHRKQACMGSKGDECSDETWHATATSQNSVNEDGGSPCQDGTCDNLQHTPSEASNMLSFNANHDSLSENSESKATVRSSDIADASANSEKLPKLSSIATVAESQLLLKPLHLSDQKISVAKHEDAEYLEGQNTNFQGDRKASIVGIAKLDPLEMGDVSAVSSVLKVQNLGGLSPHVKSESTMEYSNLSLTKGKGSCIGSNNCSAALESSEKCGRSPAREPNKVHPKTQAEINSTDQTDEGPRCFNKIEQNETLDKPAVKFPDILETPFQSVSGDESDDSEIVEHDVKVCDICGDAGREEQLAICSRCSDGAEHIYCMREMLRKLPEGDWLCEECKLTEETDNQKLDAEGIKTDKALSRSSGKRCAVAAEVKFCSKRQAIETSSGSPKPSSPSRIAALSRDTSFKNLEKVKVKHSHYTSSGNQLSTDSSEIARSCSTNARLQPPKGTLLKSNSFNALSSKPKVKLVDEVPSKHKGMGESSSLDVKEEPVRMISKSTSFKSVNSSRLNAAETKVKMLSPKFSHNQDVQGPRQKRNAFERKNLSKLDRPLVSSVIRSSVVATPKADSKTTNRGESAVSSSSNNREIKPVQSDVKMGSLLRSTSCISRKGADVLVSSARASPSVAGCGASAEQKLNHVASKDEPSSSSSWTSDRPSNNGIENLQDCLDRPCEALNQGEKTREGAVNLLKSTETTGQKNIICQKCKERGHTTENCTIIIPQDIDADISTARNFKVEMGKGNKLKAAIEAAMLKKPGIYGKRKGSEQSDVFSSSNFDLSCDTTSYDQFSKVKSMISNDRIIEGQMNYGTCSSGFYKKNCNSDKQLNLQLGDVIPSVATSNHSSAGNFVLGKMSSIPEDEYIWQGTFDVYKGGKSVDVYGGIQAHLSTSASPKIPAVVNKFSHKISFEEVSRLSTWPTQFHDNGAKEENIALYFFAKDLGCYEKSYKGLLEKMIKNDLALKGSFDGVELLIFPSTQLPESSQRWNMLHFMWGVFRGKRSNCSESLKKAAVTSLNAPPASLPLHENSLSLKHTDQEMSVCDGAHNVTLASSVTPDKTCVPLEVNDNKLSSFYTHLKKQDTRIDPKSISRVMRSSPLCQENRYTCPAKEEMTLQECRLETNVKASSTSGGSGTSNGGQETQVLGDASCARGSISSFDSFQATDKNLHVGGCDHEEEMMDINNTDRDKCKDEAELNESNVNMDFEAPMDRDSTIKRLNSWLSNRKKRPYLDLSKTAHQTSDRTSKKIPWSKVDGKFTDREISSKKAKTDVQYPDLTDENHPHGSFDSQLCNLSSSSSVEEKIHVKTSDEEVILEGFEAAERYFFPVDSHHVDDFWVGGKSMSQKEYSSKDGARAHDGTPNLELALGADTKSPNKGILPFFVGMVEENNNLNKPPEKVEDKEEEDGVSASLSLSLSFPFPEKEKSVKPVPKTELIPESHCVNTSLLLFGSYSDK</sequence>
<evidence type="ECO:0000256" key="1">
    <source>
        <dbReference type="ARBA" id="ARBA00022723"/>
    </source>
</evidence>
<gene>
    <name evidence="9" type="ORF">K2173_004473</name>
</gene>
<evidence type="ECO:0000256" key="5">
    <source>
        <dbReference type="ARBA" id="ARBA00023163"/>
    </source>
</evidence>
<feature type="region of interest" description="Disordered" evidence="7">
    <location>
        <begin position="594"/>
        <end position="628"/>
    </location>
</feature>
<evidence type="ECO:0000313" key="9">
    <source>
        <dbReference type="EMBL" id="KAJ8761697.1"/>
    </source>
</evidence>
<evidence type="ECO:0000256" key="6">
    <source>
        <dbReference type="PROSITE-ProRule" id="PRU00146"/>
    </source>
</evidence>
<accession>A0AAV8T4K5</accession>
<dbReference type="Pfam" id="PF23121">
    <property type="entry name" value="SPOC_AIPP2"/>
    <property type="match status" value="1"/>
</dbReference>
<keyword evidence="5" id="KW-0804">Transcription</keyword>
<feature type="compositionally biased region" description="Polar residues" evidence="7">
    <location>
        <begin position="80"/>
        <end position="116"/>
    </location>
</feature>